<feature type="transmembrane region" description="Helical" evidence="2">
    <location>
        <begin position="510"/>
        <end position="530"/>
    </location>
</feature>
<name>A0A6I3KGI8_9HYPH</name>
<comment type="caution">
    <text evidence="3">The sequence shown here is derived from an EMBL/GenBank/DDBJ whole genome shotgun (WGS) entry which is preliminary data.</text>
</comment>
<feature type="transmembrane region" description="Helical" evidence="2">
    <location>
        <begin position="309"/>
        <end position="330"/>
    </location>
</feature>
<accession>A0A6I3KGI8</accession>
<keyword evidence="2" id="KW-0472">Membrane</keyword>
<feature type="transmembrane region" description="Helical" evidence="2">
    <location>
        <begin position="266"/>
        <end position="289"/>
    </location>
</feature>
<keyword evidence="2" id="KW-0812">Transmembrane</keyword>
<sequence length="539" mass="59344">MPSTRSMRSEATPPNGNLPHRVRPSSATASSIEMNDLTHAQSFTAPKVRRAGMARRAMKTGKRWLFYTHRWLGVTTCILSVMWFLSGLVMLYVPFPVWNDEQRVASLPAIAPGTVKVLPDEALARSGLTALPSVFRLEMGGAEPVYRLVASGKHVSVSAVSGEPVSDVSEADARRVVGATFGEKIARASVIDYDQWTVTRKYDPYRPLYKLELGDAAATVVYVSSRTGEIVQDTTHFERVWNWLGAIPHWIYFSPIRRDADLWHQVVVWLSGPMIIGAVAGMWIGILRLRPSRAAKGKSMTPHRGWMKWHHLGGLIGGLFLVTWIASGWLSMNPFKLFARTQNTDAQRAAYAGRASPPTLGVTSEALAAAIGTSASELSFAWVGATPIMLARKPGGSALLAASTGSPLALDQTLLVKAAQAAYPADRIAAVDLLTEEDVYWYSHHRKRPLPVLRVQFEDANRTWLIIDPQTGEIAGLSDSSARTYRWLFNFLHDYDLPVLLRNQPARDGIVWLLSIAGLIISVSGVVVGWRTLTRGKFP</sequence>
<reference evidence="3 4" key="1">
    <citation type="submission" date="2019-11" db="EMBL/GenBank/DDBJ databases">
        <title>Identification of a novel strain.</title>
        <authorList>
            <person name="Xu Q."/>
            <person name="Wang G."/>
        </authorList>
    </citation>
    <scope>NUCLEOTIDE SEQUENCE [LARGE SCALE GENOMIC DNA]</scope>
    <source>
        <strain evidence="4">xq</strain>
    </source>
</reference>
<feature type="region of interest" description="Disordered" evidence="1">
    <location>
        <begin position="1"/>
        <end position="29"/>
    </location>
</feature>
<organism evidence="3 4">
    <name type="scientific">Hyphomicrobium album</name>
    <dbReference type="NCBI Taxonomy" id="2665159"/>
    <lineage>
        <taxon>Bacteria</taxon>
        <taxon>Pseudomonadati</taxon>
        <taxon>Pseudomonadota</taxon>
        <taxon>Alphaproteobacteria</taxon>
        <taxon>Hyphomicrobiales</taxon>
        <taxon>Hyphomicrobiaceae</taxon>
        <taxon>Hyphomicrobium</taxon>
    </lineage>
</organism>
<dbReference type="InterPro" id="IPR005625">
    <property type="entry name" value="PepSY-ass_TM"/>
</dbReference>
<dbReference type="PANTHER" id="PTHR34219">
    <property type="entry name" value="IRON-REGULATED INNER MEMBRANE PROTEIN-RELATED"/>
    <property type="match status" value="1"/>
</dbReference>
<dbReference type="AlphaFoldDB" id="A0A6I3KGI8"/>
<feature type="transmembrane region" description="Helical" evidence="2">
    <location>
        <begin position="71"/>
        <end position="93"/>
    </location>
</feature>
<evidence type="ECO:0000313" key="4">
    <source>
        <dbReference type="Proteomes" id="UP000440694"/>
    </source>
</evidence>
<evidence type="ECO:0000256" key="1">
    <source>
        <dbReference type="SAM" id="MobiDB-lite"/>
    </source>
</evidence>
<evidence type="ECO:0000313" key="3">
    <source>
        <dbReference type="EMBL" id="MTD94765.1"/>
    </source>
</evidence>
<dbReference type="EMBL" id="WMBQ01000001">
    <property type="protein sequence ID" value="MTD94765.1"/>
    <property type="molecule type" value="Genomic_DNA"/>
</dbReference>
<dbReference type="PANTHER" id="PTHR34219:SF6">
    <property type="entry name" value="BLR3280 PROTEIN"/>
    <property type="match status" value="1"/>
</dbReference>
<protein>
    <submittedName>
        <fullName evidence="3">PepSY domain-containing protein</fullName>
    </submittedName>
</protein>
<keyword evidence="4" id="KW-1185">Reference proteome</keyword>
<keyword evidence="2" id="KW-1133">Transmembrane helix</keyword>
<proteinExistence type="predicted"/>
<gene>
    <name evidence="3" type="ORF">GIW81_10525</name>
</gene>
<evidence type="ECO:0000256" key="2">
    <source>
        <dbReference type="SAM" id="Phobius"/>
    </source>
</evidence>
<dbReference type="Proteomes" id="UP000440694">
    <property type="component" value="Unassembled WGS sequence"/>
</dbReference>